<gene>
    <name evidence="1" type="ORF">P8A22_00980</name>
</gene>
<name>A0ABY9HW10_9ACTN</name>
<dbReference type="EMBL" id="CP120992">
    <property type="protein sequence ID" value="WLQ38745.1"/>
    <property type="molecule type" value="Genomic_DNA"/>
</dbReference>
<sequence length="154" mass="16345">MTRLHIRSGVNPEEPDVPVVTLVVDPDGPPGERAVHELFSYCYEGDGVVYLVMTDGWAEHTVDGNRLVVEIAVYPGALGQVGVDAGTFPDRSALDPEAALVLRAETVVDPELYARAAPATAVFTAGPDRALDDVLAADAWPMVLGHSPADEPDE</sequence>
<keyword evidence="2" id="KW-1185">Reference proteome</keyword>
<organism evidence="1 2">
    <name type="scientific">Streptomyces laculatispora</name>
    <dbReference type="NCBI Taxonomy" id="887464"/>
    <lineage>
        <taxon>Bacteria</taxon>
        <taxon>Bacillati</taxon>
        <taxon>Actinomycetota</taxon>
        <taxon>Actinomycetes</taxon>
        <taxon>Kitasatosporales</taxon>
        <taxon>Streptomycetaceae</taxon>
        <taxon>Streptomyces</taxon>
    </lineage>
</organism>
<evidence type="ECO:0000313" key="2">
    <source>
        <dbReference type="Proteomes" id="UP001229952"/>
    </source>
</evidence>
<evidence type="ECO:0000313" key="1">
    <source>
        <dbReference type="EMBL" id="WLQ38745.1"/>
    </source>
</evidence>
<protein>
    <submittedName>
        <fullName evidence="1">Uncharacterized protein</fullName>
    </submittedName>
</protein>
<proteinExistence type="predicted"/>
<accession>A0ABY9HW10</accession>
<dbReference type="RefSeq" id="WP_306085434.1">
    <property type="nucleotide sequence ID" value="NZ_CP120992.1"/>
</dbReference>
<reference evidence="1 2" key="1">
    <citation type="submission" date="2023-03" db="EMBL/GenBank/DDBJ databases">
        <title>Isolation and description of six Streptomyces strains from soil environments, able to metabolize different microbial glucans.</title>
        <authorList>
            <person name="Widen T."/>
            <person name="Larsbrink J."/>
        </authorList>
    </citation>
    <scope>NUCLEOTIDE SEQUENCE [LARGE SCALE GENOMIC DNA]</scope>
    <source>
        <strain evidence="1 2">Mut2</strain>
    </source>
</reference>
<dbReference type="Proteomes" id="UP001229952">
    <property type="component" value="Chromosome"/>
</dbReference>